<sequence length="163" mass="18313">MVVLGKGHLKGLYPNLEFEKLRKITKMKKNLRYLLFAVGLTLMVGCAKDEDTLTVVSSEAQISYETGLSFVSSSGFTADYVTYKLRLGTGVEKEYGQSLVGYNYTEMQEGSKTIYQIEVYKDGEPLSFKAYVNNEEGGQTEVKSTSIIDINNEEILKILLDYQ</sequence>
<evidence type="ECO:0000313" key="2">
    <source>
        <dbReference type="Proteomes" id="UP000276309"/>
    </source>
</evidence>
<gene>
    <name evidence="1" type="ORF">D1013_00685</name>
</gene>
<reference evidence="1 2" key="1">
    <citation type="submission" date="2018-08" db="EMBL/GenBank/DDBJ databases">
        <title>The reduced genetic potential of extracellular carbohydrate catabolism in Euzebyella marina RN62, a Flavobacteriia bacterium isolated from the hadal water.</title>
        <authorList>
            <person name="Xue C."/>
        </authorList>
    </citation>
    <scope>NUCLEOTIDE SEQUENCE [LARGE SCALE GENOMIC DNA]</scope>
    <source>
        <strain evidence="1 2">RN62</strain>
    </source>
</reference>
<proteinExistence type="predicted"/>
<evidence type="ECO:0000313" key="1">
    <source>
        <dbReference type="EMBL" id="AYN65998.1"/>
    </source>
</evidence>
<keyword evidence="2" id="KW-1185">Reference proteome</keyword>
<dbReference type="OrthoDB" id="1443083at2"/>
<dbReference type="Proteomes" id="UP000276309">
    <property type="component" value="Chromosome"/>
</dbReference>
<accession>A0A3G2L157</accession>
<dbReference type="EMBL" id="CP032050">
    <property type="protein sequence ID" value="AYN65998.1"/>
    <property type="molecule type" value="Genomic_DNA"/>
</dbReference>
<name>A0A3G2L157_9FLAO</name>
<protein>
    <submittedName>
        <fullName evidence="1">Uncharacterized protein</fullName>
    </submittedName>
</protein>
<dbReference type="KEGG" id="emar:D1013_00685"/>
<organism evidence="1 2">
    <name type="scientific">Euzebyella marina</name>
    <dbReference type="NCBI Taxonomy" id="1761453"/>
    <lineage>
        <taxon>Bacteria</taxon>
        <taxon>Pseudomonadati</taxon>
        <taxon>Bacteroidota</taxon>
        <taxon>Flavobacteriia</taxon>
        <taxon>Flavobacteriales</taxon>
        <taxon>Flavobacteriaceae</taxon>
        <taxon>Euzebyella</taxon>
    </lineage>
</organism>
<dbReference type="AlphaFoldDB" id="A0A3G2L157"/>